<dbReference type="AlphaFoldDB" id="A0A1Y3BIY8"/>
<organism evidence="3 4">
    <name type="scientific">Euroglyphus maynei</name>
    <name type="common">Mayne's house dust mite</name>
    <dbReference type="NCBI Taxonomy" id="6958"/>
    <lineage>
        <taxon>Eukaryota</taxon>
        <taxon>Metazoa</taxon>
        <taxon>Ecdysozoa</taxon>
        <taxon>Arthropoda</taxon>
        <taxon>Chelicerata</taxon>
        <taxon>Arachnida</taxon>
        <taxon>Acari</taxon>
        <taxon>Acariformes</taxon>
        <taxon>Sarcoptiformes</taxon>
        <taxon>Astigmata</taxon>
        <taxon>Psoroptidia</taxon>
        <taxon>Analgoidea</taxon>
        <taxon>Pyroglyphidae</taxon>
        <taxon>Pyroglyphinae</taxon>
        <taxon>Euroglyphus</taxon>
    </lineage>
</organism>
<sequence>MTRKHNERIQELQQKVTNLNKQLASLHKASKMKNIISTGGSNGNNDNNSPLSFS</sequence>
<evidence type="ECO:0000256" key="2">
    <source>
        <dbReference type="SAM" id="MobiDB-lite"/>
    </source>
</evidence>
<evidence type="ECO:0000256" key="1">
    <source>
        <dbReference type="SAM" id="Coils"/>
    </source>
</evidence>
<feature type="region of interest" description="Disordered" evidence="2">
    <location>
        <begin position="34"/>
        <end position="54"/>
    </location>
</feature>
<evidence type="ECO:0000313" key="4">
    <source>
        <dbReference type="Proteomes" id="UP000194236"/>
    </source>
</evidence>
<keyword evidence="4" id="KW-1185">Reference proteome</keyword>
<name>A0A1Y3BIY8_EURMA</name>
<dbReference type="Proteomes" id="UP000194236">
    <property type="component" value="Unassembled WGS sequence"/>
</dbReference>
<accession>A0A1Y3BIY8</accession>
<keyword evidence="1" id="KW-0175">Coiled coil</keyword>
<feature type="coiled-coil region" evidence="1">
    <location>
        <begin position="2"/>
        <end position="29"/>
    </location>
</feature>
<proteinExistence type="predicted"/>
<comment type="caution">
    <text evidence="3">The sequence shown here is derived from an EMBL/GenBank/DDBJ whole genome shotgun (WGS) entry which is preliminary data.</text>
</comment>
<protein>
    <submittedName>
        <fullName evidence="3">Uncharacterized protein</fullName>
    </submittedName>
</protein>
<evidence type="ECO:0000313" key="3">
    <source>
        <dbReference type="EMBL" id="OTF80832.1"/>
    </source>
</evidence>
<reference evidence="3 4" key="1">
    <citation type="submission" date="2017-03" db="EMBL/GenBank/DDBJ databases">
        <title>Genome Survey of Euroglyphus maynei.</title>
        <authorList>
            <person name="Arlian L.G."/>
            <person name="Morgan M.S."/>
            <person name="Rider S.D."/>
        </authorList>
    </citation>
    <scope>NUCLEOTIDE SEQUENCE [LARGE SCALE GENOMIC DNA]</scope>
    <source>
        <strain evidence="3">Arlian Lab</strain>
        <tissue evidence="3">Whole body</tissue>
    </source>
</reference>
<gene>
    <name evidence="3" type="ORF">BLA29_013995</name>
</gene>
<dbReference type="EMBL" id="MUJZ01016393">
    <property type="protein sequence ID" value="OTF80832.1"/>
    <property type="molecule type" value="Genomic_DNA"/>
</dbReference>